<feature type="domain" description="K+ potassium transporter integral membrane" evidence="11">
    <location>
        <begin position="107"/>
        <end position="246"/>
    </location>
</feature>
<comment type="similarity">
    <text evidence="2">Belongs to the HAK/KUP transporter (TC 2.A.72.3) family.</text>
</comment>
<comment type="subcellular location">
    <subcellularLocation>
        <location evidence="1">Membrane</location>
        <topology evidence="1">Multi-pass membrane protein</topology>
    </subcellularLocation>
</comment>
<evidence type="ECO:0000256" key="2">
    <source>
        <dbReference type="ARBA" id="ARBA00008440"/>
    </source>
</evidence>
<evidence type="ECO:0000313" key="14">
    <source>
        <dbReference type="Proteomes" id="UP000541444"/>
    </source>
</evidence>
<dbReference type="AlphaFoldDB" id="A0A7J7MXY3"/>
<keyword evidence="9 10" id="KW-0472">Membrane</keyword>
<evidence type="ECO:0000256" key="9">
    <source>
        <dbReference type="ARBA" id="ARBA00023136"/>
    </source>
</evidence>
<keyword evidence="4" id="KW-0633">Potassium transport</keyword>
<keyword evidence="7 10" id="KW-1133">Transmembrane helix</keyword>
<dbReference type="GO" id="GO:0015079">
    <property type="term" value="F:potassium ion transmembrane transporter activity"/>
    <property type="evidence" value="ECO:0007669"/>
    <property type="project" value="InterPro"/>
</dbReference>
<evidence type="ECO:0008006" key="15">
    <source>
        <dbReference type="Google" id="ProtNLM"/>
    </source>
</evidence>
<evidence type="ECO:0000256" key="10">
    <source>
        <dbReference type="SAM" id="Phobius"/>
    </source>
</evidence>
<reference evidence="13 14" key="1">
    <citation type="journal article" date="2020" name="IScience">
        <title>Genome Sequencing of the Endangered Kingdonia uniflora (Circaeasteraceae, Ranunculales) Reveals Potential Mechanisms of Evolutionary Specialization.</title>
        <authorList>
            <person name="Sun Y."/>
            <person name="Deng T."/>
            <person name="Zhang A."/>
            <person name="Moore M.J."/>
            <person name="Landis J.B."/>
            <person name="Lin N."/>
            <person name="Zhang H."/>
            <person name="Zhang X."/>
            <person name="Huang J."/>
            <person name="Zhang X."/>
            <person name="Sun H."/>
            <person name="Wang H."/>
        </authorList>
    </citation>
    <scope>NUCLEOTIDE SEQUENCE [LARGE SCALE GENOMIC DNA]</scope>
    <source>
        <strain evidence="13">TB1705</strain>
        <tissue evidence="13">Leaf</tissue>
    </source>
</reference>
<dbReference type="PANTHER" id="PTHR30540">
    <property type="entry name" value="OSMOTIC STRESS POTASSIUM TRANSPORTER"/>
    <property type="match status" value="1"/>
</dbReference>
<dbReference type="Pfam" id="PF02705">
    <property type="entry name" value="K_trans"/>
    <property type="match status" value="1"/>
</dbReference>
<keyword evidence="6" id="KW-0630">Potassium</keyword>
<gene>
    <name evidence="13" type="ORF">GIB67_030011</name>
</gene>
<protein>
    <recommendedName>
        <fullName evidence="15">Potassium transporter</fullName>
    </recommendedName>
</protein>
<dbReference type="Proteomes" id="UP000541444">
    <property type="component" value="Unassembled WGS sequence"/>
</dbReference>
<feature type="transmembrane region" description="Helical" evidence="10">
    <location>
        <begin position="243"/>
        <end position="265"/>
    </location>
</feature>
<feature type="transmembrane region" description="Helical" evidence="10">
    <location>
        <begin position="123"/>
        <end position="145"/>
    </location>
</feature>
<evidence type="ECO:0000256" key="3">
    <source>
        <dbReference type="ARBA" id="ARBA00022448"/>
    </source>
</evidence>
<proteinExistence type="inferred from homology"/>
<evidence type="ECO:0000313" key="13">
    <source>
        <dbReference type="EMBL" id="KAF6159753.1"/>
    </source>
</evidence>
<accession>A0A7J7MXY3</accession>
<evidence type="ECO:0000259" key="11">
    <source>
        <dbReference type="Pfam" id="PF02705"/>
    </source>
</evidence>
<evidence type="ECO:0000256" key="8">
    <source>
        <dbReference type="ARBA" id="ARBA00023065"/>
    </source>
</evidence>
<feature type="transmembrane region" description="Helical" evidence="10">
    <location>
        <begin position="81"/>
        <end position="102"/>
    </location>
</feature>
<evidence type="ECO:0000256" key="4">
    <source>
        <dbReference type="ARBA" id="ARBA00022538"/>
    </source>
</evidence>
<keyword evidence="8" id="KW-0406">Ion transport</keyword>
<evidence type="ECO:0000259" key="12">
    <source>
        <dbReference type="Pfam" id="PF22776"/>
    </source>
</evidence>
<feature type="transmembrane region" description="Helical" evidence="10">
    <location>
        <begin position="165"/>
        <end position="185"/>
    </location>
</feature>
<dbReference type="EMBL" id="JACGCM010001188">
    <property type="protein sequence ID" value="KAF6159753.1"/>
    <property type="molecule type" value="Genomic_DNA"/>
</dbReference>
<comment type="caution">
    <text evidence="13">The sequence shown here is derived from an EMBL/GenBank/DDBJ whole genome shotgun (WGS) entry which is preliminary data.</text>
</comment>
<name>A0A7J7MXY3_9MAGN</name>
<keyword evidence="5 10" id="KW-0812">Transmembrane</keyword>
<evidence type="ECO:0000256" key="5">
    <source>
        <dbReference type="ARBA" id="ARBA00022692"/>
    </source>
</evidence>
<feature type="domain" description="K+ potassium transporter C-terminal" evidence="12">
    <location>
        <begin position="349"/>
        <end position="512"/>
    </location>
</feature>
<evidence type="ECO:0000256" key="1">
    <source>
        <dbReference type="ARBA" id="ARBA00004141"/>
    </source>
</evidence>
<organism evidence="13 14">
    <name type="scientific">Kingdonia uniflora</name>
    <dbReference type="NCBI Taxonomy" id="39325"/>
    <lineage>
        <taxon>Eukaryota</taxon>
        <taxon>Viridiplantae</taxon>
        <taxon>Streptophyta</taxon>
        <taxon>Embryophyta</taxon>
        <taxon>Tracheophyta</taxon>
        <taxon>Spermatophyta</taxon>
        <taxon>Magnoliopsida</taxon>
        <taxon>Ranunculales</taxon>
        <taxon>Circaeasteraceae</taxon>
        <taxon>Kingdonia</taxon>
    </lineage>
</organism>
<keyword evidence="3" id="KW-0813">Transport</keyword>
<dbReference type="InterPro" id="IPR003855">
    <property type="entry name" value="K+_transporter"/>
</dbReference>
<keyword evidence="14" id="KW-1185">Reference proteome</keyword>
<dbReference type="GO" id="GO:0016020">
    <property type="term" value="C:membrane"/>
    <property type="evidence" value="ECO:0007669"/>
    <property type="project" value="UniProtKB-SubCell"/>
</dbReference>
<dbReference type="Pfam" id="PF22776">
    <property type="entry name" value="K_trans_C"/>
    <property type="match status" value="1"/>
</dbReference>
<dbReference type="InterPro" id="IPR053952">
    <property type="entry name" value="K_trans_C"/>
</dbReference>
<evidence type="ECO:0000256" key="7">
    <source>
        <dbReference type="ARBA" id="ARBA00022989"/>
    </source>
</evidence>
<dbReference type="PANTHER" id="PTHR30540:SF106">
    <property type="entry name" value="POTASSIUM TRANSPORTER 26"/>
    <property type="match status" value="1"/>
</dbReference>
<dbReference type="InterPro" id="IPR053951">
    <property type="entry name" value="K_trans_N"/>
</dbReference>
<dbReference type="OrthoDB" id="504708at2759"/>
<evidence type="ECO:0000256" key="6">
    <source>
        <dbReference type="ARBA" id="ARBA00022958"/>
    </source>
</evidence>
<sequence>MLRQITLDVGALLHLIESPLVIKVRVDRSSGRKSGALPVNSWLTKKESANPWLANKGYASVEDRRVNSCNSDDSELEQAGLASFGVLVTIVHWMQYLFYFTFNYEPGAEAMFADLGHFNKGSIQMSFSFLVYPALIVTYAGQGAYLIKNPENISTAFYSSVPGPVFWPVFIVATLAAIVASQALISASFSIIRQSMALGCFPRVNMIHTSNKHEGQVYSPEVNYFHMVACLVIMIGFQGVKRLGMLMVIIFAFLLLFDYMIQFFLQLYLILSIDKCCRLCCHLGYDHNNMPYDRGNACHLEYQIDTYIAVLLILLFLRRSKKTEYEAERKMTSSDLTQLVSNNTLTRVPGICFFCTDLVNGIPPIIRHYVQNVGSLRNIMVIVTVRILPIKSVLPDERFVLGKLGPKGVYRCLIQYGYKDAPNMEGAEFVASVVEKLKEEIEDIDEMTMLESAASKGVVYVLGRTILKSSEKNGWVAHCVIDYSYRFLQKNFRSAISTLKIPPSKMLACSMNFKTGNLVTRKY</sequence>